<evidence type="ECO:0000256" key="3">
    <source>
        <dbReference type="ARBA" id="ARBA00023125"/>
    </source>
</evidence>
<dbReference type="Proteomes" id="UP000825591">
    <property type="component" value="Chromosome"/>
</dbReference>
<dbReference type="Gene3D" id="1.10.443.10">
    <property type="entry name" value="Intergrase catalytic core"/>
    <property type="match status" value="1"/>
</dbReference>
<proteinExistence type="inferred from homology"/>
<dbReference type="InterPro" id="IPR013762">
    <property type="entry name" value="Integrase-like_cat_sf"/>
</dbReference>
<dbReference type="RefSeq" id="WP_028690244.1">
    <property type="nucleotide sequence ID" value="NZ_CP081966.1"/>
</dbReference>
<organism evidence="6 7">
    <name type="scientific">Pseudomonas mosselii</name>
    <dbReference type="NCBI Taxonomy" id="78327"/>
    <lineage>
        <taxon>Bacteria</taxon>
        <taxon>Pseudomonadati</taxon>
        <taxon>Pseudomonadota</taxon>
        <taxon>Gammaproteobacteria</taxon>
        <taxon>Pseudomonadales</taxon>
        <taxon>Pseudomonadaceae</taxon>
        <taxon>Pseudomonas</taxon>
    </lineage>
</organism>
<dbReference type="CDD" id="cd00397">
    <property type="entry name" value="DNA_BRE_C"/>
    <property type="match status" value="1"/>
</dbReference>
<evidence type="ECO:0000256" key="1">
    <source>
        <dbReference type="ARBA" id="ARBA00008857"/>
    </source>
</evidence>
<reference evidence="6 7" key="1">
    <citation type="submission" date="2021-08" db="EMBL/GenBank/DDBJ databases">
        <title>Bactericidal Effect of Pseudomonas oryziphila sp. nov., a novel Pseudomonas Species Against Xanthomonas oryzae Reduces Disease Severity of Bacterial Leaf Streak of Rice.</title>
        <authorList>
            <person name="Yang R."/>
            <person name="Li S."/>
            <person name="Li Y."/>
            <person name="Yan Y."/>
            <person name="Fang Y."/>
            <person name="Zou L."/>
            <person name="Chen G."/>
        </authorList>
    </citation>
    <scope>NUCLEOTIDE SEQUENCE [LARGE SCALE GENOMIC DNA]</scope>
    <source>
        <strain evidence="6 7">DSM 17497</strain>
    </source>
</reference>
<evidence type="ECO:0000313" key="6">
    <source>
        <dbReference type="EMBL" id="QZP26317.1"/>
    </source>
</evidence>
<accession>A0ABX9AZR3</accession>
<dbReference type="InterPro" id="IPR050090">
    <property type="entry name" value="Tyrosine_recombinase_XerCD"/>
</dbReference>
<dbReference type="PANTHER" id="PTHR30349">
    <property type="entry name" value="PHAGE INTEGRASE-RELATED"/>
    <property type="match status" value="1"/>
</dbReference>
<gene>
    <name evidence="6" type="ORF">K5H97_26635</name>
</gene>
<feature type="domain" description="Tyr recombinase" evidence="5">
    <location>
        <begin position="169"/>
        <end position="388"/>
    </location>
</feature>
<comment type="similarity">
    <text evidence="1">Belongs to the 'phage' integrase family.</text>
</comment>
<keyword evidence="7" id="KW-1185">Reference proteome</keyword>
<dbReference type="PROSITE" id="PS51898">
    <property type="entry name" value="TYR_RECOMBINASE"/>
    <property type="match status" value="1"/>
</dbReference>
<evidence type="ECO:0000256" key="4">
    <source>
        <dbReference type="ARBA" id="ARBA00023172"/>
    </source>
</evidence>
<evidence type="ECO:0000259" key="5">
    <source>
        <dbReference type="PROSITE" id="PS51898"/>
    </source>
</evidence>
<dbReference type="InterPro" id="IPR002104">
    <property type="entry name" value="Integrase_catalytic"/>
</dbReference>
<keyword evidence="3" id="KW-0238">DNA-binding</keyword>
<protein>
    <submittedName>
        <fullName evidence="6">Site-specific integrase</fullName>
    </submittedName>
</protein>
<dbReference type="SUPFAM" id="SSF56349">
    <property type="entry name" value="DNA breaking-rejoining enzymes"/>
    <property type="match status" value="1"/>
</dbReference>
<evidence type="ECO:0000313" key="7">
    <source>
        <dbReference type="Proteomes" id="UP000825591"/>
    </source>
</evidence>
<dbReference type="EMBL" id="CP081966">
    <property type="protein sequence ID" value="QZP26317.1"/>
    <property type="molecule type" value="Genomic_DNA"/>
</dbReference>
<dbReference type="PANTHER" id="PTHR30349:SF41">
    <property type="entry name" value="INTEGRASE_RECOMBINASE PROTEIN MJ0367-RELATED"/>
    <property type="match status" value="1"/>
</dbReference>
<keyword evidence="2" id="KW-0229">DNA integration</keyword>
<evidence type="ECO:0000256" key="2">
    <source>
        <dbReference type="ARBA" id="ARBA00022908"/>
    </source>
</evidence>
<name>A0ABX9AZR3_9PSED</name>
<dbReference type="Pfam" id="PF00589">
    <property type="entry name" value="Phage_integrase"/>
    <property type="match status" value="1"/>
</dbReference>
<keyword evidence="4" id="KW-0233">DNA recombination</keyword>
<dbReference type="InterPro" id="IPR011010">
    <property type="entry name" value="DNA_brk_join_enz"/>
</dbReference>
<sequence length="405" mass="45602">MDISMRRFVAADGERFAVLVDGSGMPLYYPTLFTTWHLRSRSLAANSIANALNAIKALYAWEAQVGIDLMSLFSQGELLGEERVRGLSDFLQLALAPEHRDSKVVPIARRPKTVGTSNHYFRLTVVADYLGFLAKRLCPSSRGDREIKLMVASIRANRPSKPNKSVSDKDERYLDEAVVEALEQALRPGSEHNPAKDQAVQVRNALMFMILRLTGLRRGELLNLKVDDVDFAKNTLRVVRRPDSRGDSRAHQPTAKTRQRTIPLAPELITRIYEYVLRYRSKLPGAKRHGYLFVTHKEGPTQGRPLSISAFQKWMLGVASIIEDSGVHAHALRHHWNYTFSQHSDASEMSTATEEKIRSYLMGWEETSGTAQTYNKRHTKQKAAEAVLALQGKYLKKSSDEVAGE</sequence>